<feature type="repeat" description="ANK" evidence="3">
    <location>
        <begin position="803"/>
        <end position="837"/>
    </location>
</feature>
<feature type="repeat" description="ANK" evidence="3">
    <location>
        <begin position="873"/>
        <end position="906"/>
    </location>
</feature>
<dbReference type="InterPro" id="IPR036770">
    <property type="entry name" value="Ankyrin_rpt-contain_sf"/>
</dbReference>
<comment type="caution">
    <text evidence="6">The sequence shown here is derived from an EMBL/GenBank/DDBJ whole genome shotgun (WGS) entry which is preliminary data.</text>
</comment>
<evidence type="ECO:0000256" key="3">
    <source>
        <dbReference type="PROSITE-ProRule" id="PRU00023"/>
    </source>
</evidence>
<dbReference type="InterPro" id="IPR011009">
    <property type="entry name" value="Kinase-like_dom_sf"/>
</dbReference>
<dbReference type="InterPro" id="IPR002110">
    <property type="entry name" value="Ankyrin_rpt"/>
</dbReference>
<organism evidence="6 7">
    <name type="scientific">Anaeramoeba flamelloides</name>
    <dbReference type="NCBI Taxonomy" id="1746091"/>
    <lineage>
        <taxon>Eukaryota</taxon>
        <taxon>Metamonada</taxon>
        <taxon>Anaeramoebidae</taxon>
        <taxon>Anaeramoeba</taxon>
    </lineage>
</organism>
<dbReference type="Pfam" id="PF07714">
    <property type="entry name" value="PK_Tyr_Ser-Thr"/>
    <property type="match status" value="1"/>
</dbReference>
<sequence length="1260" mass="143695">MSTQLQQKQKQKTTVLPLQIKLQLLNSDPQKLDKIINTSLVNKIDPSTKQTAVHIVCTRSDLPLYLLKSILKVYEKEDIGVDSSGNTPLHLLCQRAGSKSELISCLVKNSKCGVNSQNYYGKTGLSLLLSAKEIDEAGVKLMIEFGAQADMRDYQNRESGLHLVSKSRSTDFSLFSYILQSSNFPHLQNGKLETALHVLCNRPLEQEQKIHHFLDLCGDKSLMLQNYLGETPLHAFCKGITIGSELKNSRISLKRLIPKVVLKSNCNQQNFNGKTPLHILISQTTNFQQVIMDCMREIFKKGGNANHLDVEKRSCLHSLFYRSHIKFNCIPILNLFLKNGYNINVKDANGCTLLSLLCSQESPDLQLFKALLNSNADPTIADKQGYLPIQKLCKCILKTDCLDYLKLLQEGGSDINCLDNNNRTLLHLIFDRSSLVDLSLTKYLIETKLEVNALDSNNSQSALHYLCLMEDEQDNEEWVESLNLLLDSGANLELPNENGDTPIHLFLQFEEPNLDVLELLLKKEKIDVNFQNKNGETLLLKYLSLRDRIPSLEIIELLNEYGADFNVAHRNQNENNVLHMLCEIGAPIEIIEYVSEFDLKLKQCNSNGDGLFHCLCYSEEPSSEIFEWLIEMRDEIEEDDDDDDDDDDDNEELCGGDGLDINRKNKIGETPFHILCQSKNSNELIQLCIENEVDLEITNNFGQNGLHLLCLNPNAQEEDLSLLIENDLDINACDQDSFTALMYICDQKVISSNFINILLDAGADPSINDHFAFKRYCKNGHLEIELIEKFLNAGADVNVNEENGNTILHNVCLNKTLDIAILKFFIEKGCKINVKNNLNETPFLLTCKKKSKHFEQIFLFVKNGADINVLDNSGKSPLHYVCQEMPFIGIIKFLVNNGADINVIDEQENILLHYIVASNPLNIESIDFLIEMGLDINKKNRKGETSYSILKKRIGNISQTEQIEIIKFLKKIDLLNENILKEKNFSNKFDYKEIPTKKVLLKKIIKTTAFQTTWVGIWNEKNAFIIQLNDSIYLSDRQLYKIRNEISFISSLSHKFLVKTFGGCTQNQEKILIVSEYHSGGNLRERLNKSSIPNDEKYRIILQIAKGIQYLHSMDIIHGSLFTDKILFDCKNNVKISGFGITRHVPPLAWSLILKTQPVPQSPFQAPELFLHPNITSKKIDIFSFAMIIWEIVTRKDVTNSSWWNYMKFKDALLKGKRPEIKVATAYQELIKKCWHQHPESRPSIGQIIQYLKEKETILK</sequence>
<keyword evidence="1" id="KW-0677">Repeat</keyword>
<dbReference type="SUPFAM" id="SSF48403">
    <property type="entry name" value="Ankyrin repeat"/>
    <property type="match status" value="3"/>
</dbReference>
<keyword evidence="7" id="KW-1185">Reference proteome</keyword>
<name>A0ABQ8Y6A5_9EUKA</name>
<dbReference type="Proteomes" id="UP001150062">
    <property type="component" value="Unassembled WGS sequence"/>
</dbReference>
<keyword evidence="2 3" id="KW-0040">ANK repeat</keyword>
<accession>A0ABQ8Y6A5</accession>
<evidence type="ECO:0000256" key="1">
    <source>
        <dbReference type="ARBA" id="ARBA00022737"/>
    </source>
</evidence>
<dbReference type="Gene3D" id="1.25.40.20">
    <property type="entry name" value="Ankyrin repeat-containing domain"/>
    <property type="match status" value="6"/>
</dbReference>
<evidence type="ECO:0000313" key="7">
    <source>
        <dbReference type="Proteomes" id="UP001150062"/>
    </source>
</evidence>
<dbReference type="PROSITE" id="PS50297">
    <property type="entry name" value="ANK_REP_REGION"/>
    <property type="match status" value="2"/>
</dbReference>
<dbReference type="PROSITE" id="PS50011">
    <property type="entry name" value="PROTEIN_KINASE_DOM"/>
    <property type="match status" value="1"/>
</dbReference>
<dbReference type="PROSITE" id="PS50088">
    <property type="entry name" value="ANK_REPEAT"/>
    <property type="match status" value="2"/>
</dbReference>
<gene>
    <name evidence="6" type="ORF">M0813_24350</name>
</gene>
<evidence type="ECO:0000259" key="5">
    <source>
        <dbReference type="PROSITE" id="PS50011"/>
    </source>
</evidence>
<dbReference type="EMBL" id="JAOAOG010000209">
    <property type="protein sequence ID" value="KAJ6240352.1"/>
    <property type="molecule type" value="Genomic_DNA"/>
</dbReference>
<evidence type="ECO:0000313" key="6">
    <source>
        <dbReference type="EMBL" id="KAJ6240352.1"/>
    </source>
</evidence>
<evidence type="ECO:0000256" key="2">
    <source>
        <dbReference type="ARBA" id="ARBA00023043"/>
    </source>
</evidence>
<dbReference type="InterPro" id="IPR000719">
    <property type="entry name" value="Prot_kinase_dom"/>
</dbReference>
<dbReference type="PANTHER" id="PTHR24198:SF165">
    <property type="entry name" value="ANKYRIN REPEAT-CONTAINING PROTEIN-RELATED"/>
    <property type="match status" value="1"/>
</dbReference>
<dbReference type="SMART" id="SM00248">
    <property type="entry name" value="ANK"/>
    <property type="match status" value="20"/>
</dbReference>
<dbReference type="PANTHER" id="PTHR24198">
    <property type="entry name" value="ANKYRIN REPEAT AND PROTEIN KINASE DOMAIN-CONTAINING PROTEIN"/>
    <property type="match status" value="1"/>
</dbReference>
<proteinExistence type="predicted"/>
<dbReference type="InterPro" id="IPR001245">
    <property type="entry name" value="Ser-Thr/Tyr_kinase_cat_dom"/>
</dbReference>
<protein>
    <submittedName>
        <fullName evidence="6">Molting protein mlt-4</fullName>
    </submittedName>
</protein>
<feature type="compositionally biased region" description="Acidic residues" evidence="4">
    <location>
        <begin position="638"/>
        <end position="654"/>
    </location>
</feature>
<dbReference type="Pfam" id="PF12796">
    <property type="entry name" value="Ank_2"/>
    <property type="match status" value="3"/>
</dbReference>
<dbReference type="SUPFAM" id="SSF56112">
    <property type="entry name" value="Protein kinase-like (PK-like)"/>
    <property type="match status" value="1"/>
</dbReference>
<reference evidence="6" key="1">
    <citation type="submission" date="2022-08" db="EMBL/GenBank/DDBJ databases">
        <title>Novel sulfate-reducing endosymbionts in the free-living metamonad Anaeramoeba.</title>
        <authorList>
            <person name="Jerlstrom-Hultqvist J."/>
            <person name="Cepicka I."/>
            <person name="Gallot-Lavallee L."/>
            <person name="Salas-Leiva D."/>
            <person name="Curtis B.A."/>
            <person name="Zahonova K."/>
            <person name="Pipaliya S."/>
            <person name="Dacks J."/>
            <person name="Roger A.J."/>
        </authorList>
    </citation>
    <scope>NUCLEOTIDE SEQUENCE</scope>
    <source>
        <strain evidence="6">Schooner1</strain>
    </source>
</reference>
<feature type="domain" description="Protein kinase" evidence="5">
    <location>
        <begin position="974"/>
        <end position="1259"/>
    </location>
</feature>
<dbReference type="Gene3D" id="1.10.510.10">
    <property type="entry name" value="Transferase(Phosphotransferase) domain 1"/>
    <property type="match status" value="1"/>
</dbReference>
<evidence type="ECO:0000256" key="4">
    <source>
        <dbReference type="SAM" id="MobiDB-lite"/>
    </source>
</evidence>
<feature type="region of interest" description="Disordered" evidence="4">
    <location>
        <begin position="638"/>
        <end position="657"/>
    </location>
</feature>